<dbReference type="RefSeq" id="WP_220561234.1">
    <property type="nucleotide sequence ID" value="NZ_CP074133.1"/>
</dbReference>
<organism evidence="1 2">
    <name type="scientific">Nocardiopsis changdeensis</name>
    <dbReference type="NCBI Taxonomy" id="2831969"/>
    <lineage>
        <taxon>Bacteria</taxon>
        <taxon>Bacillati</taxon>
        <taxon>Actinomycetota</taxon>
        <taxon>Actinomycetes</taxon>
        <taxon>Streptosporangiales</taxon>
        <taxon>Nocardiopsidaceae</taxon>
        <taxon>Nocardiopsis</taxon>
    </lineage>
</organism>
<proteinExistence type="predicted"/>
<sequence>MHEDTSRLVSRATDALIRSMAGDEAPQWRLTLEGYAELFARASHVAAAELQRSRAEVAARPDLAPEAAGEWRPKLRRLLEADPGAAERLGDLLRRLDAPAPEGTANTVDGGVSGGVVVQARDVGGGVGDTIQGDRIDRSGATAGRDVIGVQYNGGRDR</sequence>
<protein>
    <submittedName>
        <fullName evidence="1">Uncharacterized protein</fullName>
    </submittedName>
</protein>
<evidence type="ECO:0000313" key="2">
    <source>
        <dbReference type="Proteomes" id="UP000676079"/>
    </source>
</evidence>
<dbReference type="EMBL" id="CP074133">
    <property type="protein sequence ID" value="QUX25590.1"/>
    <property type="molecule type" value="Genomic_DNA"/>
</dbReference>
<name>A0ABX8BTM2_9ACTN</name>
<reference evidence="1 2" key="1">
    <citation type="submission" date="2021-05" db="EMBL/GenBank/DDBJ databases">
        <title>Direct Submission.</title>
        <authorList>
            <person name="Li K."/>
            <person name="Gao J."/>
        </authorList>
    </citation>
    <scope>NUCLEOTIDE SEQUENCE [LARGE SCALE GENOMIC DNA]</scope>
    <source>
        <strain evidence="1 2">Mg02</strain>
    </source>
</reference>
<accession>A0ABX8BTM2</accession>
<keyword evidence="2" id="KW-1185">Reference proteome</keyword>
<dbReference type="Proteomes" id="UP000676079">
    <property type="component" value="Chromosome"/>
</dbReference>
<gene>
    <name evidence="1" type="ORF">KGD84_15910</name>
</gene>
<evidence type="ECO:0000313" key="1">
    <source>
        <dbReference type="EMBL" id="QUX25590.1"/>
    </source>
</evidence>